<accession>A0AAE7EBH6</accession>
<dbReference type="Gene3D" id="1.25.40.20">
    <property type="entry name" value="Ankyrin repeat-containing domain"/>
    <property type="match status" value="1"/>
</dbReference>
<dbReference type="RefSeq" id="WP_018713368.1">
    <property type="nucleotide sequence ID" value="NZ_CP053832.1"/>
</dbReference>
<reference evidence="3 4" key="1">
    <citation type="submission" date="2020-05" db="EMBL/GenBank/DDBJ databases">
        <title>Complete genome sequencing of Campylobacter and Arcobacter type strains.</title>
        <authorList>
            <person name="Miller W.G."/>
            <person name="Yee E."/>
        </authorList>
    </citation>
    <scope>NUCLEOTIDE SEQUENCE [LARGE SCALE GENOMIC DNA]</scope>
    <source>
        <strain evidence="3 4">LMG 6451</strain>
    </source>
</reference>
<evidence type="ECO:0000313" key="4">
    <source>
        <dbReference type="Proteomes" id="UP000509722"/>
    </source>
</evidence>
<sequence>MKNKFLNSFIIITLILVAFIVYNKFKLSQNSHFTVTADTVIKPGSEISKYVTQEEVDSFSFRYWDIDYNSKPNVVEEPLKDIELKKLLKSKNTNKILSFMKDNNISVDYRLHGGVTPLMYASFWGDENTTKELINLGADIRAKDEQGLNPFAYALSMNSIKVVKILLNNGIKFEEAKVIQYYLTNLPNYYNMEKLIVDGDNVNIIYKDIEFNHNHSKPAVYVFDYLVYSNSYELAKMAFRDGYKPYTYNRINEYDQVEVGNSINDIFTKEDIDDHMILAKQSKRDMFDYNLSMDELKYNHSLYKPLEDIPNFEPMLDLLLEHNVSGQSSEELMKKEYENCYKIYILSIIGAIDIDDNGNYFLKYNSMSRNVYQKYCSKDYANFKNIKDYIKFKNDLRLTDKLEDILFSTQKNRVIFIDKNQTDYIIEPYKQLSSDELKEIYEYYYYKGGKEKIQEIYIF</sequence>
<dbReference type="AlphaFoldDB" id="A0AAE7EBH6"/>
<dbReference type="InterPro" id="IPR002110">
    <property type="entry name" value="Ankyrin_rpt"/>
</dbReference>
<evidence type="ECO:0000256" key="2">
    <source>
        <dbReference type="SAM" id="Phobius"/>
    </source>
</evidence>
<feature type="transmembrane region" description="Helical" evidence="2">
    <location>
        <begin position="5"/>
        <end position="22"/>
    </location>
</feature>
<gene>
    <name evidence="3" type="ORF">CURT_1724</name>
</gene>
<evidence type="ECO:0000313" key="3">
    <source>
        <dbReference type="EMBL" id="QKF85141.1"/>
    </source>
</evidence>
<protein>
    <submittedName>
        <fullName evidence="3">Ankyrin domain-containing protein</fullName>
    </submittedName>
</protein>
<dbReference type="SUPFAM" id="SSF48403">
    <property type="entry name" value="Ankyrin repeat"/>
    <property type="match status" value="1"/>
</dbReference>
<name>A0AAE7EBH6_9BACT</name>
<dbReference type="Pfam" id="PF12796">
    <property type="entry name" value="Ank_2"/>
    <property type="match status" value="1"/>
</dbReference>
<dbReference type="SMART" id="SM00248">
    <property type="entry name" value="ANK"/>
    <property type="match status" value="2"/>
</dbReference>
<evidence type="ECO:0000256" key="1">
    <source>
        <dbReference type="PROSITE-ProRule" id="PRU00023"/>
    </source>
</evidence>
<keyword evidence="2" id="KW-0812">Transmembrane</keyword>
<organism evidence="3 4">
    <name type="scientific">Campylobacter ureolyticus</name>
    <dbReference type="NCBI Taxonomy" id="827"/>
    <lineage>
        <taxon>Bacteria</taxon>
        <taxon>Pseudomonadati</taxon>
        <taxon>Campylobacterota</taxon>
        <taxon>Epsilonproteobacteria</taxon>
        <taxon>Campylobacterales</taxon>
        <taxon>Campylobacteraceae</taxon>
        <taxon>Campylobacter</taxon>
    </lineage>
</organism>
<dbReference type="Proteomes" id="UP000509722">
    <property type="component" value="Chromosome"/>
</dbReference>
<dbReference type="PROSITE" id="PS50297">
    <property type="entry name" value="ANK_REP_REGION"/>
    <property type="match status" value="1"/>
</dbReference>
<dbReference type="PROSITE" id="PS50088">
    <property type="entry name" value="ANK_REPEAT"/>
    <property type="match status" value="1"/>
</dbReference>
<feature type="repeat" description="ANK" evidence="1">
    <location>
        <begin position="113"/>
        <end position="145"/>
    </location>
</feature>
<proteinExistence type="predicted"/>
<keyword evidence="2" id="KW-0472">Membrane</keyword>
<dbReference type="GeneID" id="77176632"/>
<dbReference type="EMBL" id="CP053832">
    <property type="protein sequence ID" value="QKF85141.1"/>
    <property type="molecule type" value="Genomic_DNA"/>
</dbReference>
<keyword evidence="2" id="KW-1133">Transmembrane helix</keyword>
<keyword evidence="1" id="KW-0040">ANK repeat</keyword>
<dbReference type="InterPro" id="IPR036770">
    <property type="entry name" value="Ankyrin_rpt-contain_sf"/>
</dbReference>